<dbReference type="OrthoDB" id="9966618at2"/>
<dbReference type="AlphaFoldDB" id="A0A6N2V1J7"/>
<evidence type="ECO:0000256" key="1">
    <source>
        <dbReference type="SAM" id="Phobius"/>
    </source>
</evidence>
<dbReference type="EMBL" id="CACRSS010000020">
    <property type="protein sequence ID" value="VYT22812.1"/>
    <property type="molecule type" value="Genomic_DNA"/>
</dbReference>
<proteinExistence type="predicted"/>
<keyword evidence="1" id="KW-1133">Transmembrane helix</keyword>
<protein>
    <submittedName>
        <fullName evidence="2">Uncharacterized protein</fullName>
    </submittedName>
</protein>
<reference evidence="2" key="1">
    <citation type="submission" date="2019-11" db="EMBL/GenBank/DDBJ databases">
        <authorList>
            <person name="Feng L."/>
        </authorList>
    </citation>
    <scope>NUCLEOTIDE SEQUENCE</scope>
    <source>
        <strain evidence="2">AMuciniphilaLFYP55</strain>
    </source>
</reference>
<feature type="transmembrane region" description="Helical" evidence="1">
    <location>
        <begin position="73"/>
        <end position="91"/>
    </location>
</feature>
<organism evidence="2">
    <name type="scientific">Akkermansia muciniphila</name>
    <dbReference type="NCBI Taxonomy" id="239935"/>
    <lineage>
        <taxon>Bacteria</taxon>
        <taxon>Pseudomonadati</taxon>
        <taxon>Verrucomicrobiota</taxon>
        <taxon>Verrucomicrobiia</taxon>
        <taxon>Verrucomicrobiales</taxon>
        <taxon>Akkermansiaceae</taxon>
        <taxon>Akkermansia</taxon>
    </lineage>
</organism>
<name>A0A6N2V1J7_9BACT</name>
<keyword evidence="1" id="KW-0812">Transmembrane</keyword>
<keyword evidence="1" id="KW-0472">Membrane</keyword>
<sequence>MHGETGSPDMGHQNVRGRKDPVLLLIIASTVVAGFWSALVLRNVFGLVWGPWYFLAVLWFFKKTNRRWKWETTSFVVIGLVCYYELFWSRVTPEDMRDAQSGLIIIFGPVFSGIAALLGDAGAALLSFLVRSSCGKDEKEK</sequence>
<feature type="transmembrane region" description="Helical" evidence="1">
    <location>
        <begin position="21"/>
        <end position="38"/>
    </location>
</feature>
<accession>A0A6N2V1J7</accession>
<feature type="transmembrane region" description="Helical" evidence="1">
    <location>
        <begin position="103"/>
        <end position="130"/>
    </location>
</feature>
<feature type="transmembrane region" description="Helical" evidence="1">
    <location>
        <begin position="44"/>
        <end position="61"/>
    </location>
</feature>
<evidence type="ECO:0000313" key="2">
    <source>
        <dbReference type="EMBL" id="VYT22812.1"/>
    </source>
</evidence>
<gene>
    <name evidence="2" type="ORF">AMLFYP55_01182</name>
</gene>
<dbReference type="RefSeq" id="WP_102733187.1">
    <property type="nucleotide sequence ID" value="NZ_CACRSS010000020.1"/>
</dbReference>